<evidence type="ECO:0008006" key="4">
    <source>
        <dbReference type="Google" id="ProtNLM"/>
    </source>
</evidence>
<comment type="caution">
    <text evidence="2">The sequence shown here is derived from an EMBL/GenBank/DDBJ whole genome shotgun (WGS) entry which is preliminary data.</text>
</comment>
<accession>A0A0C2JH64</accession>
<sequence>MWIAAGAGALLLVVVAVTAGLLWGRGSPAVGADEADTHAAAPACSSVPRQEVRELVPDAALETSAHGPMDNADSSTCVWTSVGTEGPPRSLHVDFTAHFTDKAGDVSGARAADRRLEQLAPIGGLEGAEPVPELGEGALVWPGTSDGTSAEVAFRRDNMLIQVFYGGDADGGGGMGYDAARDSAIGLAEQVAASL</sequence>
<dbReference type="EMBL" id="JROO01000028">
    <property type="protein sequence ID" value="KIH98225.1"/>
    <property type="molecule type" value="Genomic_DNA"/>
</dbReference>
<feature type="compositionally biased region" description="Polar residues" evidence="1">
    <location>
        <begin position="72"/>
        <end position="83"/>
    </location>
</feature>
<keyword evidence="3" id="KW-1185">Reference proteome</keyword>
<protein>
    <recommendedName>
        <fullName evidence="4">DUF3558 domain-containing protein</fullName>
    </recommendedName>
</protein>
<dbReference type="Proteomes" id="UP000031675">
    <property type="component" value="Unassembled WGS sequence"/>
</dbReference>
<reference evidence="3" key="1">
    <citation type="journal article" date="2015" name="Chem. Biol.">
        <title>Structure, bioactivity, and resistance mechanism of streptomonomicin, an unusual lasso Peptide from an understudied halophilic actinomycete.</title>
        <authorList>
            <person name="Metelev M."/>
            <person name="Tietz J.I."/>
            <person name="Melby J.O."/>
            <person name="Blair P.M."/>
            <person name="Zhu L."/>
            <person name="Livnat I."/>
            <person name="Severinov K."/>
            <person name="Mitchell D.A."/>
        </authorList>
    </citation>
    <scope>NUCLEOTIDE SEQUENCE [LARGE SCALE GENOMIC DNA]</scope>
    <source>
        <strain evidence="3">YIM 90003</strain>
    </source>
</reference>
<organism evidence="2 3">
    <name type="scientific">Streptomonospora alba</name>
    <dbReference type="NCBI Taxonomy" id="183763"/>
    <lineage>
        <taxon>Bacteria</taxon>
        <taxon>Bacillati</taxon>
        <taxon>Actinomycetota</taxon>
        <taxon>Actinomycetes</taxon>
        <taxon>Streptosporangiales</taxon>
        <taxon>Nocardiopsidaceae</taxon>
        <taxon>Streptomonospora</taxon>
    </lineage>
</organism>
<evidence type="ECO:0000313" key="2">
    <source>
        <dbReference type="EMBL" id="KIH98225.1"/>
    </source>
</evidence>
<gene>
    <name evidence="2" type="ORF">LP52_14725</name>
</gene>
<evidence type="ECO:0000256" key="1">
    <source>
        <dbReference type="SAM" id="MobiDB-lite"/>
    </source>
</evidence>
<evidence type="ECO:0000313" key="3">
    <source>
        <dbReference type="Proteomes" id="UP000031675"/>
    </source>
</evidence>
<feature type="region of interest" description="Disordered" evidence="1">
    <location>
        <begin position="63"/>
        <end position="83"/>
    </location>
</feature>
<name>A0A0C2JH64_9ACTN</name>
<dbReference type="AlphaFoldDB" id="A0A0C2JH64"/>
<proteinExistence type="predicted"/>